<comment type="caution">
    <text evidence="2">The sequence shown here is derived from an EMBL/GenBank/DDBJ whole genome shotgun (WGS) entry which is preliminary data.</text>
</comment>
<evidence type="ECO:0000259" key="1">
    <source>
        <dbReference type="PROSITE" id="PS50943"/>
    </source>
</evidence>
<dbReference type="CDD" id="cd00093">
    <property type="entry name" value="HTH_XRE"/>
    <property type="match status" value="1"/>
</dbReference>
<accession>A0ABU4TFE7</accession>
<organism evidence="2 3">
    <name type="scientific">Lentzea miocenica</name>
    <dbReference type="NCBI Taxonomy" id="3095431"/>
    <lineage>
        <taxon>Bacteria</taxon>
        <taxon>Bacillati</taxon>
        <taxon>Actinomycetota</taxon>
        <taxon>Actinomycetes</taxon>
        <taxon>Pseudonocardiales</taxon>
        <taxon>Pseudonocardiaceae</taxon>
        <taxon>Lentzea</taxon>
    </lineage>
</organism>
<proteinExistence type="predicted"/>
<dbReference type="InterPro" id="IPR043917">
    <property type="entry name" value="DUF5753"/>
</dbReference>
<dbReference type="Gene3D" id="1.10.260.40">
    <property type="entry name" value="lambda repressor-like DNA-binding domains"/>
    <property type="match status" value="1"/>
</dbReference>
<protein>
    <submittedName>
        <fullName evidence="2">Helix-turn-helix transcriptional regulator</fullName>
    </submittedName>
</protein>
<dbReference type="InterPro" id="IPR010982">
    <property type="entry name" value="Lambda_DNA-bd_dom_sf"/>
</dbReference>
<name>A0ABU4TFE7_9PSEU</name>
<dbReference type="SUPFAM" id="SSF47413">
    <property type="entry name" value="lambda repressor-like DNA-binding domains"/>
    <property type="match status" value="1"/>
</dbReference>
<reference evidence="2 3" key="1">
    <citation type="submission" date="2023-11" db="EMBL/GenBank/DDBJ databases">
        <title>Lentzea sokolovensis, sp. nov., Lentzea kristufkii, sp. nov., and Lentzea miocenensis, sp. nov., rare actinobacteria from Sokolov Coal Basin, Miocene lacustrine sediment, Czech Republic.</title>
        <authorList>
            <person name="Lara A."/>
            <person name="Kotroba L."/>
            <person name="Nouioui I."/>
            <person name="Neumann-Schaal M."/>
            <person name="Mast Y."/>
            <person name="Chronakova A."/>
        </authorList>
    </citation>
    <scope>NUCLEOTIDE SEQUENCE [LARGE SCALE GENOMIC DNA]</scope>
    <source>
        <strain evidence="2 3">BCCO 10_0856</strain>
    </source>
</reference>
<dbReference type="RefSeq" id="WP_319971911.1">
    <property type="nucleotide sequence ID" value="NZ_JAXAVW010000051.1"/>
</dbReference>
<dbReference type="PROSITE" id="PS50943">
    <property type="entry name" value="HTH_CROC1"/>
    <property type="match status" value="1"/>
</dbReference>
<dbReference type="InterPro" id="IPR001387">
    <property type="entry name" value="Cro/C1-type_HTH"/>
</dbReference>
<dbReference type="Proteomes" id="UP001285521">
    <property type="component" value="Unassembled WGS sequence"/>
</dbReference>
<dbReference type="Pfam" id="PF19054">
    <property type="entry name" value="DUF5753"/>
    <property type="match status" value="1"/>
</dbReference>
<evidence type="ECO:0000313" key="2">
    <source>
        <dbReference type="EMBL" id="MDX8036915.1"/>
    </source>
</evidence>
<dbReference type="Pfam" id="PF13560">
    <property type="entry name" value="HTH_31"/>
    <property type="match status" value="1"/>
</dbReference>
<sequence>MAKDAQPRTPFVRSRLGERLRELREEAGVSVKAIAERLDLRQGTLSKMETGQQSIRLAYVEIMCQEYGASEEETAELKKWAKQTSQANPLQTYSDVANAETLDWAQVEGICDEIWAHGTGQPYGPFQSPDYIRALRRAVQPESTVADLDRSVELRQIRLEKLEGKIVHVTIDEAMLHRMVGGPSVMKGLCRHLQEVAAKPGKKVQIIPLEAGGYVVQDAGFRIAHGVPPEPKADVVHLEHDRVAWYLGGEHLARYKTIFEWMIDPEQGVALTPEESWNLLDRLATNL</sequence>
<reference evidence="2 3" key="2">
    <citation type="submission" date="2023-11" db="EMBL/GenBank/DDBJ databases">
        <authorList>
            <person name="Lara A.C."/>
            <person name="Chronakova A."/>
        </authorList>
    </citation>
    <scope>NUCLEOTIDE SEQUENCE [LARGE SCALE GENOMIC DNA]</scope>
    <source>
        <strain evidence="2 3">BCCO 10_0856</strain>
    </source>
</reference>
<evidence type="ECO:0000313" key="3">
    <source>
        <dbReference type="Proteomes" id="UP001285521"/>
    </source>
</evidence>
<dbReference type="EMBL" id="JAXAVW010000051">
    <property type="protein sequence ID" value="MDX8036915.1"/>
    <property type="molecule type" value="Genomic_DNA"/>
</dbReference>
<gene>
    <name evidence="2" type="ORF">SK803_42535</name>
</gene>
<keyword evidence="3" id="KW-1185">Reference proteome</keyword>
<dbReference type="SMART" id="SM00530">
    <property type="entry name" value="HTH_XRE"/>
    <property type="match status" value="1"/>
</dbReference>
<feature type="domain" description="HTH cro/C1-type" evidence="1">
    <location>
        <begin position="20"/>
        <end position="74"/>
    </location>
</feature>